<dbReference type="OrthoDB" id="237792at2"/>
<dbReference type="GO" id="GO:0008233">
    <property type="term" value="F:peptidase activity"/>
    <property type="evidence" value="ECO:0007669"/>
    <property type="project" value="UniProtKB-KW"/>
</dbReference>
<dbReference type="RefSeq" id="WP_146503071.1">
    <property type="nucleotide sequence ID" value="NZ_SJPG01000001.1"/>
</dbReference>
<reference evidence="4 5" key="1">
    <citation type="submission" date="2019-02" db="EMBL/GenBank/DDBJ databases">
        <title>Deep-cultivation of Planctomycetes and their phenomic and genomic characterization uncovers novel biology.</title>
        <authorList>
            <person name="Wiegand S."/>
            <person name="Jogler M."/>
            <person name="Boedeker C."/>
            <person name="Pinto D."/>
            <person name="Vollmers J."/>
            <person name="Rivas-Marin E."/>
            <person name="Kohn T."/>
            <person name="Peeters S.H."/>
            <person name="Heuer A."/>
            <person name="Rast P."/>
            <person name="Oberbeckmann S."/>
            <person name="Bunk B."/>
            <person name="Jeske O."/>
            <person name="Meyerdierks A."/>
            <person name="Storesund J.E."/>
            <person name="Kallscheuer N."/>
            <person name="Luecker S."/>
            <person name="Lage O.M."/>
            <person name="Pohl T."/>
            <person name="Merkel B.J."/>
            <person name="Hornburger P."/>
            <person name="Mueller R.-W."/>
            <person name="Bruemmer F."/>
            <person name="Labrenz M."/>
            <person name="Spormann A.M."/>
            <person name="Op Den Camp H."/>
            <person name="Overmann J."/>
            <person name="Amann R."/>
            <person name="Jetten M.S.M."/>
            <person name="Mascher T."/>
            <person name="Medema M.H."/>
            <person name="Devos D.P."/>
            <person name="Kaster A.-K."/>
            <person name="Ovreas L."/>
            <person name="Rohde M."/>
            <person name="Galperin M.Y."/>
            <person name="Jogler C."/>
        </authorList>
    </citation>
    <scope>NUCLEOTIDE SEQUENCE [LARGE SCALE GENOMIC DNA]</scope>
    <source>
        <strain evidence="4 5">Pan54</strain>
    </source>
</reference>
<dbReference type="Pfam" id="PF04151">
    <property type="entry name" value="PPC"/>
    <property type="match status" value="2"/>
</dbReference>
<gene>
    <name evidence="4" type="ORF">Pan54_17680</name>
</gene>
<feature type="domain" description="Peptidase C-terminal archaeal/bacterial" evidence="3">
    <location>
        <begin position="156"/>
        <end position="233"/>
    </location>
</feature>
<keyword evidence="4" id="KW-0645">Protease</keyword>
<evidence type="ECO:0000313" key="5">
    <source>
        <dbReference type="Proteomes" id="UP000316095"/>
    </source>
</evidence>
<evidence type="ECO:0000256" key="1">
    <source>
        <dbReference type="SAM" id="MobiDB-lite"/>
    </source>
</evidence>
<organism evidence="4 5">
    <name type="scientific">Rubinisphaera italica</name>
    <dbReference type="NCBI Taxonomy" id="2527969"/>
    <lineage>
        <taxon>Bacteria</taxon>
        <taxon>Pseudomonadati</taxon>
        <taxon>Planctomycetota</taxon>
        <taxon>Planctomycetia</taxon>
        <taxon>Planctomycetales</taxon>
        <taxon>Planctomycetaceae</taxon>
        <taxon>Rubinisphaera</taxon>
    </lineage>
</organism>
<keyword evidence="2" id="KW-0732">Signal</keyword>
<feature type="signal peptide" evidence="2">
    <location>
        <begin position="1"/>
        <end position="18"/>
    </location>
</feature>
<dbReference type="SUPFAM" id="SSF89260">
    <property type="entry name" value="Collagen-binding domain"/>
    <property type="match status" value="2"/>
</dbReference>
<feature type="region of interest" description="Disordered" evidence="1">
    <location>
        <begin position="787"/>
        <end position="809"/>
    </location>
</feature>
<feature type="chain" id="PRO_5022716364" evidence="2">
    <location>
        <begin position="19"/>
        <end position="826"/>
    </location>
</feature>
<sequence precursor="true">MMGRNSNFCQLFSTLSVAAIVLTFNLQSTFATDPDVSRVLPYGGQVGQQIEVTFSGNRLEDAVEVVTFKPGLEITEVTATEDKKGREVKAKIKVLDDSALGPHRLRVRTKSGLSEVVTFFVGTLPVVNEKEPNTEFTAPQPIENNVTVHGRIDNEDVDYFTVTAKKGERLSIEVEGLRLGTEFAGNNFFDPYIAILNESRFELAACDDHALTYQDGFASIIVPEDGTYYIEIRDASYGGHGASYYRLHIGDFPRPTGTVPSGGQPGETLNVKFYGDVTGEFEQQVTFPTQQELKFGHYPSQNGRIAQTHNRFWVSPLQNVIEVEPNEQREQATLISIPSAANGILISNEDVDYFKMEMKKNQQVNLDVIARRVRSSIDSVINVYNDKGGRLAGDDDSRRPDSWVRFKAPADGTYYFQVTDQLGNGGTDFHYRVEVTPVEPAMEITTNDISRYVQPDVEVPQGRRFAILASIKRENFGGAVQFLADNLPPGIRLESPESWSSTGVVPLMFHVDENVELDSYLASVIGKWTNPKNDKQVLTAPLKQELLQVRGQNNNYVWVENFDVMPVTVTEKIPFDVQIIEPKVPIVRGGVMNLKVVAQRDEGFDAEIRVVVLQNASGVNSSRSVKIGKGQTEALIPLNASGNAAIRESAICVTATARVGNGNITINSPFTMLRVAEKYMNLKYMTIAVEQGSPVDLPIEIENLTAFEGPAKVKLIGLPNKTTTVEKEITKDTTELVFPISTEAESPVGEHKNLFCQITVMENGEEIVHNIGTGRMRINKPAPVVVAKPKVEPKPEEKKPAAPKPKVLSRIEQLRLQQEALRNQAN</sequence>
<dbReference type="EC" id="3.4.21.-" evidence="4"/>
<proteinExistence type="predicted"/>
<dbReference type="Proteomes" id="UP000316095">
    <property type="component" value="Unassembled WGS sequence"/>
</dbReference>
<dbReference type="EMBL" id="SJPG01000001">
    <property type="protein sequence ID" value="TWT61035.1"/>
    <property type="molecule type" value="Genomic_DNA"/>
</dbReference>
<evidence type="ECO:0000256" key="2">
    <source>
        <dbReference type="SAM" id="SignalP"/>
    </source>
</evidence>
<dbReference type="AlphaFoldDB" id="A0A5C5XFU3"/>
<feature type="compositionally biased region" description="Basic and acidic residues" evidence="1">
    <location>
        <begin position="789"/>
        <end position="800"/>
    </location>
</feature>
<dbReference type="InterPro" id="IPR007280">
    <property type="entry name" value="Peptidase_C_arc/bac"/>
</dbReference>
<protein>
    <submittedName>
        <fullName evidence="4">Putative subtilase-type serine protease</fullName>
        <ecNumber evidence="4">3.4.21.-</ecNumber>
    </submittedName>
</protein>
<keyword evidence="4" id="KW-0378">Hydrolase</keyword>
<keyword evidence="5" id="KW-1185">Reference proteome</keyword>
<dbReference type="GO" id="GO:0006508">
    <property type="term" value="P:proteolysis"/>
    <property type="evidence" value="ECO:0007669"/>
    <property type="project" value="UniProtKB-KW"/>
</dbReference>
<evidence type="ECO:0000259" key="3">
    <source>
        <dbReference type="Pfam" id="PF04151"/>
    </source>
</evidence>
<comment type="caution">
    <text evidence="4">The sequence shown here is derived from an EMBL/GenBank/DDBJ whole genome shotgun (WGS) entry which is preliminary data.</text>
</comment>
<dbReference type="Gene3D" id="2.60.120.380">
    <property type="match status" value="2"/>
</dbReference>
<name>A0A5C5XFU3_9PLAN</name>
<dbReference type="InterPro" id="IPR013783">
    <property type="entry name" value="Ig-like_fold"/>
</dbReference>
<evidence type="ECO:0000313" key="4">
    <source>
        <dbReference type="EMBL" id="TWT61035.1"/>
    </source>
</evidence>
<feature type="domain" description="Peptidase C-terminal archaeal/bacterial" evidence="3">
    <location>
        <begin position="350"/>
        <end position="419"/>
    </location>
</feature>
<dbReference type="Gene3D" id="2.60.40.10">
    <property type="entry name" value="Immunoglobulins"/>
    <property type="match status" value="1"/>
</dbReference>
<accession>A0A5C5XFU3</accession>